<name>A0ABV1CS30_9FIRM</name>
<dbReference type="PANTHER" id="PTHR32114:SF2">
    <property type="entry name" value="ABC TRANSPORTER ABCH.3"/>
    <property type="match status" value="1"/>
</dbReference>
<sequence>MRPVKLTMQAFGSYGNLTKIDFSEPDQNLFLVTGDTGAGKTTIFDAIVFALYGEASSSTNKKDGVVLQSQYVELNVEPFVELVFSEGTGETRQLYTVRRVPRHLKRLTRGAGKNTGSREVTGSVSLIMPDGTEYPQKEADSKLGEILGLNKGQFMQVAMIAQGEFMELLRAKSDDKKVIFRKLFNTELYQNIVDELMNRKRSLEKDIAQIKTACQTETAHVVISQEYEKWEEMEALKKQIQNGEIVVMDQFLTQLTELCSTLRTRIQEAQKDLDTLSKLRDEKRDAYTSASQLQGLYNQLEEALFELKACEDVEAQIKEKMLLSEHIRTAYEIQAEYLRCQDAFGNLRNHENALKEQQERSPQLENQAKLTAEEASKVQELAEGEKEVYTTIYERVNKEMKLRKRISEAQAIARESQETRQAAETAAQKAREDLDSLEKKEEEWRTQAETLADTGEKIALWKGLNQELEALFADLEDAEKQLQMTEKQKKESEKAKKSYIKIRALYESQNQKYESMRRIFLDEQAGFLARELQPGKPCPVCGALEHPHPCATSESHADLTREQLDLAEKEASRLRSQQEQLAGEARAAADLAIEKEKGYQDKLEKLCGGMQELFKDAAEENAQNAAGISGIIDRSPLEFIKQQLETRKLALQKQYTQLQKDQNTLLKLQNQLSHVEETKKQGKLTVEETNQKLTEAIAAAKSSQDVLEQLSSSLEYPSEEAAMQEFDKSKAKWKKAARDAEDAQKKSSTASEAFVNCISLIQRYMDELPGLQKALQERQASYTELLHAKDMTESEWKPLTEEYSRQMADQLQKETDTWKQKKIAAQTVKDSTSKAIDGRTKPDLELAKAQMEEAEVKRRLAQEKLDSYKEQYKADQDACSILTPQMEKRGKIIEKHAKLETLYKLLSGNMSGNRMDLETFVQRYYLEKILYAANRRFSDMSAGQFELRMVDAANAGKGKNRGLDLMVYSNVTGKEREVRTLSGGESFMAALSLALGMADQIQESSASINLDVMFVDEGFGSLDEHSREQAVKVLQELAGGSKLIGIISHVTELKQEIEDQLIVTKDEKGSHVRWQIS</sequence>
<feature type="coiled-coil region" evidence="4">
    <location>
        <begin position="557"/>
        <end position="584"/>
    </location>
</feature>
<reference evidence="7 8" key="1">
    <citation type="submission" date="2024-04" db="EMBL/GenBank/DDBJ databases">
        <title>Human intestinal bacterial collection.</title>
        <authorList>
            <person name="Pauvert C."/>
            <person name="Hitch T.C.A."/>
            <person name="Clavel T."/>
        </authorList>
    </citation>
    <scope>NUCLEOTIDE SEQUENCE [LARGE SCALE GENOMIC DNA]</scope>
    <source>
        <strain evidence="7 8">CLA-AA-H161</strain>
    </source>
</reference>
<dbReference type="PANTHER" id="PTHR32114">
    <property type="entry name" value="ABC TRANSPORTER ABCH.3"/>
    <property type="match status" value="1"/>
</dbReference>
<dbReference type="Proteomes" id="UP001470752">
    <property type="component" value="Unassembled WGS sequence"/>
</dbReference>
<evidence type="ECO:0000313" key="8">
    <source>
        <dbReference type="Proteomes" id="UP001470752"/>
    </source>
</evidence>
<evidence type="ECO:0000259" key="6">
    <source>
        <dbReference type="Pfam" id="PF13476"/>
    </source>
</evidence>
<feature type="coiled-coil region" evidence="4">
    <location>
        <begin position="641"/>
        <end position="678"/>
    </location>
</feature>
<dbReference type="InterPro" id="IPR038729">
    <property type="entry name" value="Rad50/SbcC_AAA"/>
</dbReference>
<feature type="coiled-coil region" evidence="4">
    <location>
        <begin position="340"/>
        <end position="374"/>
    </location>
</feature>
<comment type="caution">
    <text evidence="7">The sequence shown here is derived from an EMBL/GenBank/DDBJ whole genome shotgun (WGS) entry which is preliminary data.</text>
</comment>
<evidence type="ECO:0000256" key="5">
    <source>
        <dbReference type="SAM" id="MobiDB-lite"/>
    </source>
</evidence>
<dbReference type="Gene3D" id="3.40.50.300">
    <property type="entry name" value="P-loop containing nucleotide triphosphate hydrolases"/>
    <property type="match status" value="2"/>
</dbReference>
<dbReference type="SUPFAM" id="SSF52540">
    <property type="entry name" value="P-loop containing nucleoside triphosphate hydrolases"/>
    <property type="match status" value="1"/>
</dbReference>
<comment type="similarity">
    <text evidence="1">Belongs to the SMC family. SbcC subfamily.</text>
</comment>
<proteinExistence type="inferred from homology"/>
<keyword evidence="4" id="KW-0175">Coiled coil</keyword>
<dbReference type="InterPro" id="IPR027417">
    <property type="entry name" value="P-loop_NTPase"/>
</dbReference>
<dbReference type="Pfam" id="PF13476">
    <property type="entry name" value="AAA_23"/>
    <property type="match status" value="1"/>
</dbReference>
<dbReference type="EMBL" id="JBBNFW010000209">
    <property type="protein sequence ID" value="MEQ2415118.1"/>
    <property type="molecule type" value="Genomic_DNA"/>
</dbReference>
<evidence type="ECO:0000256" key="1">
    <source>
        <dbReference type="ARBA" id="ARBA00006930"/>
    </source>
</evidence>
<feature type="coiled-coil region" evidence="4">
    <location>
        <begin position="844"/>
        <end position="878"/>
    </location>
</feature>
<feature type="coiled-coil region" evidence="4">
    <location>
        <begin position="186"/>
        <end position="213"/>
    </location>
</feature>
<feature type="region of interest" description="Disordered" evidence="5">
    <location>
        <begin position="414"/>
        <end position="440"/>
    </location>
</feature>
<feature type="domain" description="Rad50/SbcC-type AAA" evidence="6">
    <location>
        <begin position="5"/>
        <end position="242"/>
    </location>
</feature>
<gene>
    <name evidence="7" type="ORF">AAAX94_19185</name>
</gene>
<dbReference type="Pfam" id="PF13558">
    <property type="entry name" value="SbcC_Walker_B"/>
    <property type="match status" value="1"/>
</dbReference>
<keyword evidence="8" id="KW-1185">Reference proteome</keyword>
<comment type="subunit">
    <text evidence="2">Heterodimer of SbcC and SbcD.</text>
</comment>
<evidence type="ECO:0000256" key="3">
    <source>
        <dbReference type="ARBA" id="ARBA00013368"/>
    </source>
</evidence>
<protein>
    <recommendedName>
        <fullName evidence="3">Nuclease SbcCD subunit C</fullName>
    </recommendedName>
</protein>
<organism evidence="7 8">
    <name type="scientific">Blautia acetigignens</name>
    <dbReference type="NCBI Taxonomy" id="2981783"/>
    <lineage>
        <taxon>Bacteria</taxon>
        <taxon>Bacillati</taxon>
        <taxon>Bacillota</taxon>
        <taxon>Clostridia</taxon>
        <taxon>Lachnospirales</taxon>
        <taxon>Lachnospiraceae</taxon>
        <taxon>Blautia</taxon>
    </lineage>
</organism>
<feature type="compositionally biased region" description="Low complexity" evidence="5">
    <location>
        <begin position="419"/>
        <end position="428"/>
    </location>
</feature>
<dbReference type="RefSeq" id="WP_117852851.1">
    <property type="nucleotide sequence ID" value="NZ_JBBNFW010000209.1"/>
</dbReference>
<accession>A0ABV1CS30</accession>
<feature type="coiled-coil region" evidence="4">
    <location>
        <begin position="252"/>
        <end position="286"/>
    </location>
</feature>
<evidence type="ECO:0000313" key="7">
    <source>
        <dbReference type="EMBL" id="MEQ2415118.1"/>
    </source>
</evidence>
<feature type="compositionally biased region" description="Basic and acidic residues" evidence="5">
    <location>
        <begin position="429"/>
        <end position="440"/>
    </location>
</feature>
<evidence type="ECO:0000256" key="2">
    <source>
        <dbReference type="ARBA" id="ARBA00011322"/>
    </source>
</evidence>
<evidence type="ECO:0000256" key="4">
    <source>
        <dbReference type="SAM" id="Coils"/>
    </source>
</evidence>